<evidence type="ECO:0000256" key="1">
    <source>
        <dbReference type="SAM" id="SignalP"/>
    </source>
</evidence>
<feature type="signal peptide" evidence="1">
    <location>
        <begin position="1"/>
        <end position="21"/>
    </location>
</feature>
<name>C5BKV2_TERTT</name>
<proteinExistence type="predicted"/>
<organism evidence="2 3">
    <name type="scientific">Teredinibacter turnerae (strain ATCC 39867 / T7901)</name>
    <dbReference type="NCBI Taxonomy" id="377629"/>
    <lineage>
        <taxon>Bacteria</taxon>
        <taxon>Pseudomonadati</taxon>
        <taxon>Pseudomonadota</taxon>
        <taxon>Gammaproteobacteria</taxon>
        <taxon>Cellvibrionales</taxon>
        <taxon>Cellvibrionaceae</taxon>
        <taxon>Teredinibacter</taxon>
    </lineage>
</organism>
<dbReference type="HOGENOM" id="CLU_037618_1_1_6"/>
<dbReference type="Pfam" id="PF00756">
    <property type="entry name" value="Esterase"/>
    <property type="match status" value="1"/>
</dbReference>
<gene>
    <name evidence="2" type="ordered locus">TERTU_0094</name>
</gene>
<evidence type="ECO:0000313" key="3">
    <source>
        <dbReference type="Proteomes" id="UP000009080"/>
    </source>
</evidence>
<dbReference type="InterPro" id="IPR029058">
    <property type="entry name" value="AB_hydrolase_fold"/>
</dbReference>
<dbReference type="InterPro" id="IPR050583">
    <property type="entry name" value="Mycobacterial_A85_antigen"/>
</dbReference>
<dbReference type="PANTHER" id="PTHR48098:SF1">
    <property type="entry name" value="DIACYLGLYCEROL ACYLTRANSFERASE_MYCOLYLTRANSFERASE AG85A"/>
    <property type="match status" value="1"/>
</dbReference>
<dbReference type="eggNOG" id="COG0627">
    <property type="taxonomic scope" value="Bacteria"/>
</dbReference>
<feature type="chain" id="PRO_5002947005" evidence="1">
    <location>
        <begin position="22"/>
        <end position="287"/>
    </location>
</feature>
<keyword evidence="1" id="KW-0732">Signal</keyword>
<dbReference type="SUPFAM" id="SSF53474">
    <property type="entry name" value="alpha/beta-Hydrolases"/>
    <property type="match status" value="1"/>
</dbReference>
<dbReference type="RefSeq" id="WP_015818438.1">
    <property type="nucleotide sequence ID" value="NC_012997.1"/>
</dbReference>
<dbReference type="PANTHER" id="PTHR48098">
    <property type="entry name" value="ENTEROCHELIN ESTERASE-RELATED"/>
    <property type="match status" value="1"/>
</dbReference>
<protein>
    <submittedName>
        <fullName evidence="2">Carbohydrate esterase family 1 domain protein</fullName>
    </submittedName>
</protein>
<dbReference type="STRING" id="377629.TERTU_0094"/>
<dbReference type="GO" id="GO:0016747">
    <property type="term" value="F:acyltransferase activity, transferring groups other than amino-acyl groups"/>
    <property type="evidence" value="ECO:0007669"/>
    <property type="project" value="TreeGrafter"/>
</dbReference>
<dbReference type="PROSITE" id="PS51257">
    <property type="entry name" value="PROKAR_LIPOPROTEIN"/>
    <property type="match status" value="1"/>
</dbReference>
<evidence type="ECO:0000313" key="2">
    <source>
        <dbReference type="EMBL" id="ACR12326.1"/>
    </source>
</evidence>
<dbReference type="ESTHER" id="tertt-c5bkv2">
    <property type="family name" value="A85-Feruloyl-Esterase"/>
</dbReference>
<dbReference type="Proteomes" id="UP000009080">
    <property type="component" value="Chromosome"/>
</dbReference>
<dbReference type="Gene3D" id="3.40.50.1820">
    <property type="entry name" value="alpha/beta hydrolase"/>
    <property type="match status" value="1"/>
</dbReference>
<dbReference type="KEGG" id="ttu:TERTU_0094"/>
<accession>C5BKV2</accession>
<dbReference type="AlphaFoldDB" id="C5BKV2"/>
<keyword evidence="3" id="KW-1185">Reference proteome</keyword>
<dbReference type="InterPro" id="IPR000801">
    <property type="entry name" value="Esterase-like"/>
</dbReference>
<sequence length="287" mass="32276">MRIFLLILTCLLFGCAQPSFNNDTSHNKTLFSPAMDRDMGYTVYTPPGWSPREQLPLLVMLHGANDDETTFFRYGVDQYLDGEIAAGKLPRVIVLNPQGDRGFWENWHDGSRNYRDWVLNDLMPVVQTQYNTLPCPANCFVSGVSMGAHGAMRFSYYAPNTFASIAAISGRIVSREQATDGSLKMAIMRFMLPVNRIWGDLGKLPRDGDPYVAWTENRVLSSKPLMLAWGKHEDADIVDSNLAFAAHLSANQRPFTQVVFNGEHRWVDWAPVIAESIRFHLGSGDPE</sequence>
<reference evidence="2 3" key="1">
    <citation type="journal article" date="2009" name="PLoS ONE">
        <title>The complete genome of Teredinibacter turnerae T7901: an intracellular endosymbiont of marine wood-boring bivalves (shipworms).</title>
        <authorList>
            <person name="Yang J.C."/>
            <person name="Madupu R."/>
            <person name="Durkin A.S."/>
            <person name="Ekborg N.A."/>
            <person name="Pedamallu C.S."/>
            <person name="Hostetler J.B."/>
            <person name="Radune D."/>
            <person name="Toms B.S."/>
            <person name="Henrissat B."/>
            <person name="Coutinho P.M."/>
            <person name="Schwarz S."/>
            <person name="Field L."/>
            <person name="Trindade-Silva A.E."/>
            <person name="Soares C.A.G."/>
            <person name="Elshahawi S."/>
            <person name="Hanora A."/>
            <person name="Schmidt E.W."/>
            <person name="Haygood M.G."/>
            <person name="Posfai J."/>
            <person name="Benner J."/>
            <person name="Madinger C."/>
            <person name="Nove J."/>
            <person name="Anton B."/>
            <person name="Chaudhary K."/>
            <person name="Foster J."/>
            <person name="Holman A."/>
            <person name="Kumar S."/>
            <person name="Lessard P.A."/>
            <person name="Luyten Y.A."/>
            <person name="Slatko B."/>
            <person name="Wood N."/>
            <person name="Wu B."/>
            <person name="Teplitski M."/>
            <person name="Mougous J.D."/>
            <person name="Ward N."/>
            <person name="Eisen J.A."/>
            <person name="Badger J.H."/>
            <person name="Distel D.L."/>
        </authorList>
    </citation>
    <scope>NUCLEOTIDE SEQUENCE [LARGE SCALE GENOMIC DNA]</scope>
    <source>
        <strain evidence="3">ATCC 39867 / T7901</strain>
    </source>
</reference>
<dbReference type="EMBL" id="CP001614">
    <property type="protein sequence ID" value="ACR12326.1"/>
    <property type="molecule type" value="Genomic_DNA"/>
</dbReference>